<name>A0AAU8JF83_9CYAN</name>
<organism evidence="1">
    <name type="scientific">Planktothricoides raciborskii GIHE-MW2</name>
    <dbReference type="NCBI Taxonomy" id="2792601"/>
    <lineage>
        <taxon>Bacteria</taxon>
        <taxon>Bacillati</taxon>
        <taxon>Cyanobacteriota</taxon>
        <taxon>Cyanophyceae</taxon>
        <taxon>Oscillatoriophycideae</taxon>
        <taxon>Oscillatoriales</taxon>
        <taxon>Oscillatoriaceae</taxon>
        <taxon>Planktothricoides</taxon>
    </lineage>
</organism>
<accession>A0AAU8JF83</accession>
<evidence type="ECO:0000313" key="1">
    <source>
        <dbReference type="EMBL" id="XCM37376.1"/>
    </source>
</evidence>
<dbReference type="AlphaFoldDB" id="A0AAU8JF83"/>
<sequence>MLWQTKTDINLESVNHGLQPKSFCGGFPDHNLLSCYLFPRRAMCHIGHGDEFQATGGIERVQVNPKTAQMLGIVVTPINATTA</sequence>
<reference evidence="1" key="1">
    <citation type="submission" date="2024-07" db="EMBL/GenBank/DDBJ databases">
        <authorList>
            <person name="Kim Y.J."/>
            <person name="Jeong J.Y."/>
        </authorList>
    </citation>
    <scope>NUCLEOTIDE SEQUENCE</scope>
    <source>
        <strain evidence="1">GIHE-MW2</strain>
    </source>
</reference>
<protein>
    <submittedName>
        <fullName evidence="1">Uncharacterized protein</fullName>
    </submittedName>
</protein>
<dbReference type="RefSeq" id="WP_242049948.1">
    <property type="nucleotide sequence ID" value="NZ_CP159837.1"/>
</dbReference>
<proteinExistence type="predicted"/>
<dbReference type="EMBL" id="CP159837">
    <property type="protein sequence ID" value="XCM37376.1"/>
    <property type="molecule type" value="Genomic_DNA"/>
</dbReference>
<gene>
    <name evidence="1" type="ORF">ABWT76_000130</name>
</gene>